<dbReference type="Proteomes" id="UP000204551">
    <property type="component" value="Chromosome"/>
</dbReference>
<accession>A0A221UXJ8</accession>
<evidence type="ECO:0000313" key="1">
    <source>
        <dbReference type="EMBL" id="ASO05621.1"/>
    </source>
</evidence>
<gene>
    <name evidence="1" type="ORF">AREALGSMS7_02164</name>
</gene>
<organism evidence="1 2">
    <name type="scientific">Arenibacter algicola</name>
    <dbReference type="NCBI Taxonomy" id="616991"/>
    <lineage>
        <taxon>Bacteria</taxon>
        <taxon>Pseudomonadati</taxon>
        <taxon>Bacteroidota</taxon>
        <taxon>Flavobacteriia</taxon>
        <taxon>Flavobacteriales</taxon>
        <taxon>Flavobacteriaceae</taxon>
        <taxon>Arenibacter</taxon>
    </lineage>
</organism>
<reference evidence="1 2" key="1">
    <citation type="submission" date="2017-07" db="EMBL/GenBank/DDBJ databases">
        <title>Genome Sequence of Arenibacter algicola Strain SMS7 Isolated from a culture of the Diatom Skeletonema marinoi.</title>
        <authorList>
            <person name="Topel M."/>
            <person name="Pinder M.I.M."/>
            <person name="Johansson O.N."/>
            <person name="Kourtchenko O."/>
            <person name="Godhe A."/>
            <person name="Clarke A.K."/>
        </authorList>
    </citation>
    <scope>NUCLEOTIDE SEQUENCE [LARGE SCALE GENOMIC DNA]</scope>
    <source>
        <strain evidence="1 2">SMS7</strain>
    </source>
</reference>
<evidence type="ECO:0000313" key="2">
    <source>
        <dbReference type="Proteomes" id="UP000204551"/>
    </source>
</evidence>
<dbReference type="EMBL" id="CP022515">
    <property type="protein sequence ID" value="ASO05621.1"/>
    <property type="molecule type" value="Genomic_DNA"/>
</dbReference>
<proteinExistence type="predicted"/>
<dbReference type="KEGG" id="aalg:AREALGSMS7_02164"/>
<dbReference type="AlphaFoldDB" id="A0A221UXJ8"/>
<protein>
    <submittedName>
        <fullName evidence="1">Uncharacterized protein</fullName>
    </submittedName>
</protein>
<name>A0A221UXJ8_9FLAO</name>
<sequence>MCFLNTYKVKIDLAGLEASLTGDSKQITMPYTIPTRFKKTLQD</sequence>